<gene>
    <name evidence="1" type="ORF">OU682_18365</name>
</gene>
<reference evidence="1" key="1">
    <citation type="submission" date="2022-12" db="EMBL/GenBank/DDBJ databases">
        <title>Paracoccus sp. EF6 isolated from a lake water.</title>
        <authorList>
            <person name="Liu H."/>
        </authorList>
    </citation>
    <scope>NUCLEOTIDE SEQUENCE</scope>
    <source>
        <strain evidence="1">EF6</strain>
    </source>
</reference>
<organism evidence="1 2">
    <name type="scientific">Paracoccus benzoatiresistens</name>
    <dbReference type="NCBI Taxonomy" id="2997341"/>
    <lineage>
        <taxon>Bacteria</taxon>
        <taxon>Pseudomonadati</taxon>
        <taxon>Pseudomonadota</taxon>
        <taxon>Alphaproteobacteria</taxon>
        <taxon>Rhodobacterales</taxon>
        <taxon>Paracoccaceae</taxon>
        <taxon>Paracoccus</taxon>
    </lineage>
</organism>
<dbReference type="EMBL" id="JAPTYD010000042">
    <property type="protein sequence ID" value="MCZ0963572.1"/>
    <property type="molecule type" value="Genomic_DNA"/>
</dbReference>
<sequence>MTHVTFTIDGHGPFEGTIRPTTREGREIAFVSIPIKATELTGPKTITVTTEDGETFDAPVIRITTDGGYREEFDDRTTGTVVFGTL</sequence>
<evidence type="ECO:0000313" key="1">
    <source>
        <dbReference type="EMBL" id="MCZ0963572.1"/>
    </source>
</evidence>
<comment type="caution">
    <text evidence="1">The sequence shown here is derived from an EMBL/GenBank/DDBJ whole genome shotgun (WGS) entry which is preliminary data.</text>
</comment>
<name>A0ABT4J905_9RHOB</name>
<protein>
    <submittedName>
        <fullName evidence="1">Uncharacterized protein</fullName>
    </submittedName>
</protein>
<accession>A0ABT4J905</accession>
<proteinExistence type="predicted"/>
<evidence type="ECO:0000313" key="2">
    <source>
        <dbReference type="Proteomes" id="UP001149822"/>
    </source>
</evidence>
<keyword evidence="2" id="KW-1185">Reference proteome</keyword>
<dbReference type="RefSeq" id="WP_268943662.1">
    <property type="nucleotide sequence ID" value="NZ_JAPTYD010000042.1"/>
</dbReference>
<dbReference type="Proteomes" id="UP001149822">
    <property type="component" value="Unassembled WGS sequence"/>
</dbReference>